<dbReference type="AlphaFoldDB" id="A0A5M3WAQ3"/>
<organism evidence="2 3">
    <name type="scientific">Acrocarpospora corrugata</name>
    <dbReference type="NCBI Taxonomy" id="35763"/>
    <lineage>
        <taxon>Bacteria</taxon>
        <taxon>Bacillati</taxon>
        <taxon>Actinomycetota</taxon>
        <taxon>Actinomycetes</taxon>
        <taxon>Streptosporangiales</taxon>
        <taxon>Streptosporangiaceae</taxon>
        <taxon>Acrocarpospora</taxon>
    </lineage>
</organism>
<proteinExistence type="predicted"/>
<dbReference type="EMBL" id="BLAD01000097">
    <property type="protein sequence ID" value="GES05320.1"/>
    <property type="molecule type" value="Genomic_DNA"/>
</dbReference>
<keyword evidence="1" id="KW-0472">Membrane</keyword>
<dbReference type="Proteomes" id="UP000334990">
    <property type="component" value="Unassembled WGS sequence"/>
</dbReference>
<dbReference type="RefSeq" id="WP_170317260.1">
    <property type="nucleotide sequence ID" value="NZ_BAAABN010000058.1"/>
</dbReference>
<gene>
    <name evidence="2" type="ORF">Acor_73880</name>
</gene>
<protein>
    <recommendedName>
        <fullName evidence="4">YibE/F family protein</fullName>
    </recommendedName>
</protein>
<dbReference type="PANTHER" id="PTHR41771">
    <property type="entry name" value="MEMBRANE PROTEIN-RELATED"/>
    <property type="match status" value="1"/>
</dbReference>
<reference evidence="2 3" key="1">
    <citation type="submission" date="2019-10" db="EMBL/GenBank/DDBJ databases">
        <title>Whole genome shotgun sequence of Acrocarpospora corrugata NBRC 13972.</title>
        <authorList>
            <person name="Ichikawa N."/>
            <person name="Kimura A."/>
            <person name="Kitahashi Y."/>
            <person name="Komaki H."/>
            <person name="Oguchi A."/>
        </authorList>
    </citation>
    <scope>NUCLEOTIDE SEQUENCE [LARGE SCALE GENOMIC DNA]</scope>
    <source>
        <strain evidence="2 3">NBRC 13972</strain>
    </source>
</reference>
<feature type="transmembrane region" description="Helical" evidence="1">
    <location>
        <begin position="202"/>
        <end position="222"/>
    </location>
</feature>
<feature type="transmembrane region" description="Helical" evidence="1">
    <location>
        <begin position="228"/>
        <end position="246"/>
    </location>
</feature>
<feature type="transmembrane region" description="Helical" evidence="1">
    <location>
        <begin position="43"/>
        <end position="65"/>
    </location>
</feature>
<evidence type="ECO:0008006" key="4">
    <source>
        <dbReference type="Google" id="ProtNLM"/>
    </source>
</evidence>
<feature type="transmembrane region" description="Helical" evidence="1">
    <location>
        <begin position="174"/>
        <end position="195"/>
    </location>
</feature>
<keyword evidence="3" id="KW-1185">Reference proteome</keyword>
<keyword evidence="1" id="KW-0812">Transmembrane</keyword>
<dbReference type="PANTHER" id="PTHR41771:SF1">
    <property type="entry name" value="MEMBRANE PROTEIN"/>
    <property type="match status" value="1"/>
</dbReference>
<evidence type="ECO:0000313" key="2">
    <source>
        <dbReference type="EMBL" id="GES05320.1"/>
    </source>
</evidence>
<name>A0A5M3WAQ3_9ACTN</name>
<evidence type="ECO:0000256" key="1">
    <source>
        <dbReference type="SAM" id="Phobius"/>
    </source>
</evidence>
<dbReference type="Pfam" id="PF07907">
    <property type="entry name" value="YibE_F"/>
    <property type="match status" value="1"/>
</dbReference>
<keyword evidence="1" id="KW-1133">Transmembrane helix</keyword>
<accession>A0A5M3WAQ3</accession>
<evidence type="ECO:0000313" key="3">
    <source>
        <dbReference type="Proteomes" id="UP000334990"/>
    </source>
</evidence>
<comment type="caution">
    <text evidence="2">The sequence shown here is derived from an EMBL/GenBank/DDBJ whole genome shotgun (WGS) entry which is preliminary data.</text>
</comment>
<sequence>MTGWSWPVKASLHRRISLRNHAHAHTNDGGGVHGPNPASRRTLIVLTLVLAPLALATVVGMVLLWHGQADQSAPGTANPGTARVITHPEATVLTTRPYECPASNQRPGPNSPPRMVTCAIVDVLLETGQDQGEQASIDVPAESYRVGMQAGDRIKVTRVFTHQAGPPDYAFYDYARQTPIGVLAIAFAVVVVAVARFRGLAALVGLGLAFLVLMKFMLPALLAGESPLLVGLVGSSAIMFVVLYLAHGFSVRTTTALVGTLFGLLATAGPAPGRCARCT</sequence>
<dbReference type="InterPro" id="IPR012507">
    <property type="entry name" value="YibE_F"/>
</dbReference>